<evidence type="ECO:0000256" key="2">
    <source>
        <dbReference type="ARBA" id="ARBA00009726"/>
    </source>
</evidence>
<dbReference type="CDD" id="cd18601">
    <property type="entry name" value="ABC_6TM_MRP4_D2_like"/>
    <property type="match status" value="1"/>
</dbReference>
<feature type="compositionally biased region" description="Polar residues" evidence="9">
    <location>
        <begin position="1217"/>
        <end position="1228"/>
    </location>
</feature>
<feature type="region of interest" description="Disordered" evidence="9">
    <location>
        <begin position="1078"/>
        <end position="1099"/>
    </location>
</feature>
<dbReference type="PROSITE" id="PS50893">
    <property type="entry name" value="ABC_TRANSPORTER_2"/>
    <property type="match status" value="2"/>
</dbReference>
<evidence type="ECO:0000313" key="13">
    <source>
        <dbReference type="EMBL" id="KAK3729250.1"/>
    </source>
</evidence>
<dbReference type="InterPro" id="IPR027417">
    <property type="entry name" value="P-loop_NTPase"/>
</dbReference>
<dbReference type="GO" id="GO:0016020">
    <property type="term" value="C:membrane"/>
    <property type="evidence" value="ECO:0007669"/>
    <property type="project" value="UniProtKB-SubCell"/>
</dbReference>
<dbReference type="Gene3D" id="3.40.50.300">
    <property type="entry name" value="P-loop containing nucleotide triphosphate hydrolases"/>
    <property type="match status" value="2"/>
</dbReference>
<feature type="transmembrane region" description="Helical" evidence="10">
    <location>
        <begin position="754"/>
        <end position="775"/>
    </location>
</feature>
<gene>
    <name evidence="13" type="ORF">RRG08_008577</name>
</gene>
<keyword evidence="8 10" id="KW-0472">Membrane</keyword>
<dbReference type="FunFam" id="1.20.1560.10:FF:000014">
    <property type="entry name" value="Multidrug resistance-associated protein member 4"/>
    <property type="match status" value="1"/>
</dbReference>
<keyword evidence="7 10" id="KW-1133">Transmembrane helix</keyword>
<feature type="region of interest" description="Disordered" evidence="9">
    <location>
        <begin position="143"/>
        <end position="164"/>
    </location>
</feature>
<proteinExistence type="inferred from homology"/>
<evidence type="ECO:0000256" key="1">
    <source>
        <dbReference type="ARBA" id="ARBA00004141"/>
    </source>
</evidence>
<dbReference type="PANTHER" id="PTHR24223">
    <property type="entry name" value="ATP-BINDING CASSETTE SUB-FAMILY C"/>
    <property type="match status" value="1"/>
</dbReference>
<feature type="region of interest" description="Disordered" evidence="9">
    <location>
        <begin position="1129"/>
        <end position="1228"/>
    </location>
</feature>
<dbReference type="PROSITE" id="PS00211">
    <property type="entry name" value="ABC_TRANSPORTER_1"/>
    <property type="match status" value="2"/>
</dbReference>
<sequence length="1228" mass="135541">MYVIVSPQLICVCVCCVAPPRAETDVLACRVRVSACTASVWTIVPRFLYYVLAASAMAVESSLPSVHPAVDTGGTPQLWGCAGNGSRLRPHRLYLVLPLLFLLAYTLVGIMFDGMRRAGDGLASVKRVKKFLLLEELQTPSDKLEAKTNSNHQPPASAMNGDGCRNVSSDNVTAKWEGTNTDTNTLEDVSLRVDQGELMAVIGPVGSGKSSLLMTILGELQPQSGSIESQGTIAYVSQQPWVFSGSVRQNIIFGSKYDKTRYDKVIKAAALTRDLTIMPNGDSTLIGDRGVSLSGGQRARVSLARALYMDADIYLLDDPLSAVDSAVGRHIFEKCIVKYLKNKPRILVTHQVQFLPVAHNIFILKEGKINSQGSFTELSQSGVDFSELLKRSEEEEESERQKSVGRQHSAGSHLLEAKDSLMTSSHTSLHSMIEDYEPEPVQLPDEEERAQGSVGLKVYVDYFKAGTGLFKFLLLVLVNLLAQACYVGSDWWLSRWSNQEEEKYAALKEYNQFLQDHNITNMSNINANLTLPTVPHVDSYFNVYVFTGIIAAVFVFGLARALLFFKIAVDAAKNLHNSMFSRVLRANISFFDNNPVGRILNRFSKDVGHMDDLLPVTFFDFIQCSLLILGIVLVAGVVNPWVFIPTVPLAILFVYVRKYYLETSRSIKRLEGTLRSPVFSYLSASLQGLHTIRAMRMQQRFMAEFDAYQDHHTEAWYLFLATSRWLAVRLDMLCALFVIVVTVCSMLAADTMNAGLVGLSITYTMTLMGLFQWGVRQSAEVENQMISVERVLEYSRLPTEAELDSKPGKKPPSSWPKQGAIQATDVSLKYSPTGPFVLKSLNFNIKGKEKIGIVGRTGAGKSSLLTTLFRMVEPSGTLVIDDINIQEIGLHDLRGKISIIPQDPVLFTGSLRKNLDPFQEHSDDQLWSALEEVKLKEAIKENTEALLMEVSEGGSNFSVGQRQLVCLARAVLGHTHILVIDEATANVDPITDELIQQTIRTKFKECTVLTIAHRLHTIIDSDRVMVLDAGSIVEMDTPIALLSKGTGTFYGMVEQLGKAELENLTSMARVAALRNGEDLPSMVNGEGPSHSSAAPVDNGTMQDVTQSLETNSADLDNTYKIEDIEESLLETETGSAKEKQQEELENSSAGEREHLLSNSPQSAPKHGHNDSQEPVDQVTSDDREDDAEQAILDGIDERESLLKAESKGDEEVERRPNNGSVDNDSINV</sequence>
<keyword evidence="5" id="KW-0547">Nucleotide-binding</keyword>
<dbReference type="InterPro" id="IPR036640">
    <property type="entry name" value="ABC1_TM_sf"/>
</dbReference>
<evidence type="ECO:0000256" key="10">
    <source>
        <dbReference type="SAM" id="Phobius"/>
    </source>
</evidence>
<evidence type="ECO:0000256" key="7">
    <source>
        <dbReference type="ARBA" id="ARBA00022989"/>
    </source>
</evidence>
<feature type="transmembrane region" description="Helical" evidence="10">
    <location>
        <begin position="613"/>
        <end position="635"/>
    </location>
</feature>
<evidence type="ECO:0000259" key="11">
    <source>
        <dbReference type="PROSITE" id="PS50893"/>
    </source>
</evidence>
<dbReference type="AlphaFoldDB" id="A0AAE1CQZ1"/>
<feature type="transmembrane region" description="Helical" evidence="10">
    <location>
        <begin position="93"/>
        <end position="112"/>
    </location>
</feature>
<dbReference type="EMBL" id="JAWDGP010007151">
    <property type="protein sequence ID" value="KAK3729250.1"/>
    <property type="molecule type" value="Genomic_DNA"/>
</dbReference>
<feature type="domain" description="ABC transporter" evidence="11">
    <location>
        <begin position="167"/>
        <end position="391"/>
    </location>
</feature>
<feature type="domain" description="ABC transmembrane type-1" evidence="12">
    <location>
        <begin position="473"/>
        <end position="783"/>
    </location>
</feature>
<dbReference type="SUPFAM" id="SSF52540">
    <property type="entry name" value="P-loop containing nucleoside triphosphate hydrolases"/>
    <property type="match status" value="2"/>
</dbReference>
<reference evidence="13" key="1">
    <citation type="journal article" date="2023" name="G3 (Bethesda)">
        <title>A reference genome for the long-term kleptoplast-retaining sea slug Elysia crispata morphotype clarki.</title>
        <authorList>
            <person name="Eastman K.E."/>
            <person name="Pendleton A.L."/>
            <person name="Shaikh M.A."/>
            <person name="Suttiyut T."/>
            <person name="Ogas R."/>
            <person name="Tomko P."/>
            <person name="Gavelis G."/>
            <person name="Widhalm J.R."/>
            <person name="Wisecaver J.H."/>
        </authorList>
    </citation>
    <scope>NUCLEOTIDE SEQUENCE</scope>
    <source>
        <strain evidence="13">ECLA1</strain>
    </source>
</reference>
<dbReference type="Pfam" id="PF00005">
    <property type="entry name" value="ABC_tran"/>
    <property type="match status" value="2"/>
</dbReference>
<evidence type="ECO:0000256" key="8">
    <source>
        <dbReference type="ARBA" id="ARBA00023136"/>
    </source>
</evidence>
<evidence type="ECO:0000256" key="6">
    <source>
        <dbReference type="ARBA" id="ARBA00022840"/>
    </source>
</evidence>
<comment type="similarity">
    <text evidence="2">Belongs to the ABC transporter superfamily. ABCC family. Conjugate transporter (TC 3.A.1.208) subfamily.</text>
</comment>
<feature type="transmembrane region" description="Helical" evidence="10">
    <location>
        <begin position="641"/>
        <end position="660"/>
    </location>
</feature>
<organism evidence="13 14">
    <name type="scientific">Elysia crispata</name>
    <name type="common">lettuce slug</name>
    <dbReference type="NCBI Taxonomy" id="231223"/>
    <lineage>
        <taxon>Eukaryota</taxon>
        <taxon>Metazoa</taxon>
        <taxon>Spiralia</taxon>
        <taxon>Lophotrochozoa</taxon>
        <taxon>Mollusca</taxon>
        <taxon>Gastropoda</taxon>
        <taxon>Heterobranchia</taxon>
        <taxon>Euthyneura</taxon>
        <taxon>Panpulmonata</taxon>
        <taxon>Sacoglossa</taxon>
        <taxon>Placobranchoidea</taxon>
        <taxon>Plakobranchidae</taxon>
        <taxon>Elysia</taxon>
    </lineage>
</organism>
<evidence type="ECO:0000256" key="5">
    <source>
        <dbReference type="ARBA" id="ARBA00022741"/>
    </source>
</evidence>
<evidence type="ECO:0000313" key="14">
    <source>
        <dbReference type="Proteomes" id="UP001283361"/>
    </source>
</evidence>
<accession>A0AAE1CQZ1</accession>
<dbReference type="InterPro" id="IPR017871">
    <property type="entry name" value="ABC_transporter-like_CS"/>
</dbReference>
<feature type="domain" description="ABC transporter" evidence="11">
    <location>
        <begin position="821"/>
        <end position="1054"/>
    </location>
</feature>
<keyword evidence="4 10" id="KW-0812">Transmembrane</keyword>
<feature type="region of interest" description="Disordered" evidence="9">
    <location>
        <begin position="389"/>
        <end position="409"/>
    </location>
</feature>
<dbReference type="InterPro" id="IPR003439">
    <property type="entry name" value="ABC_transporter-like_ATP-bd"/>
</dbReference>
<dbReference type="Gene3D" id="1.20.1560.10">
    <property type="entry name" value="ABC transporter type 1, transmembrane domain"/>
    <property type="match status" value="1"/>
</dbReference>
<dbReference type="FunFam" id="3.40.50.300:FF:000163">
    <property type="entry name" value="Multidrug resistance-associated protein member 4"/>
    <property type="match status" value="1"/>
</dbReference>
<evidence type="ECO:0000256" key="4">
    <source>
        <dbReference type="ARBA" id="ARBA00022692"/>
    </source>
</evidence>
<feature type="transmembrane region" description="Helical" evidence="10">
    <location>
        <begin position="472"/>
        <end position="493"/>
    </location>
</feature>
<dbReference type="PROSITE" id="PS50929">
    <property type="entry name" value="ABC_TM1F"/>
    <property type="match status" value="1"/>
</dbReference>
<keyword evidence="3" id="KW-0813">Transport</keyword>
<dbReference type="GO" id="GO:0005524">
    <property type="term" value="F:ATP binding"/>
    <property type="evidence" value="ECO:0007669"/>
    <property type="project" value="UniProtKB-KW"/>
</dbReference>
<protein>
    <submittedName>
        <fullName evidence="13">Uncharacterized protein</fullName>
    </submittedName>
</protein>
<dbReference type="GO" id="GO:0140359">
    <property type="term" value="F:ABC-type transporter activity"/>
    <property type="evidence" value="ECO:0007669"/>
    <property type="project" value="InterPro"/>
</dbReference>
<feature type="transmembrane region" description="Helical" evidence="10">
    <location>
        <begin position="541"/>
        <end position="565"/>
    </location>
</feature>
<dbReference type="SUPFAM" id="SSF90123">
    <property type="entry name" value="ABC transporter transmembrane region"/>
    <property type="match status" value="1"/>
</dbReference>
<dbReference type="SMART" id="SM00382">
    <property type="entry name" value="AAA"/>
    <property type="match status" value="2"/>
</dbReference>
<comment type="subcellular location">
    <subcellularLocation>
        <location evidence="1">Membrane</location>
        <topology evidence="1">Multi-pass membrane protein</topology>
    </subcellularLocation>
</comment>
<dbReference type="InterPro" id="IPR047083">
    <property type="entry name" value="ABCC4_TMD2"/>
</dbReference>
<dbReference type="InterPro" id="IPR011527">
    <property type="entry name" value="ABC1_TM_dom"/>
</dbReference>
<feature type="compositionally biased region" description="Basic and acidic residues" evidence="9">
    <location>
        <begin position="1195"/>
        <end position="1216"/>
    </location>
</feature>
<evidence type="ECO:0000256" key="9">
    <source>
        <dbReference type="SAM" id="MobiDB-lite"/>
    </source>
</evidence>
<name>A0AAE1CQZ1_9GAST</name>
<dbReference type="Pfam" id="PF00664">
    <property type="entry name" value="ABC_membrane"/>
    <property type="match status" value="1"/>
</dbReference>
<keyword evidence="6" id="KW-0067">ATP-binding</keyword>
<dbReference type="Proteomes" id="UP001283361">
    <property type="component" value="Unassembled WGS sequence"/>
</dbReference>
<comment type="caution">
    <text evidence="13">The sequence shown here is derived from an EMBL/GenBank/DDBJ whole genome shotgun (WGS) entry which is preliminary data.</text>
</comment>
<dbReference type="CDD" id="cd03244">
    <property type="entry name" value="ABCC_MRP_domain2"/>
    <property type="match status" value="1"/>
</dbReference>
<dbReference type="InterPro" id="IPR003593">
    <property type="entry name" value="AAA+_ATPase"/>
</dbReference>
<dbReference type="PANTHER" id="PTHR24223:SF456">
    <property type="entry name" value="MULTIDRUG RESISTANCE-ASSOCIATED PROTEIN LETHAL(2)03659"/>
    <property type="match status" value="1"/>
</dbReference>
<dbReference type="CDD" id="cd03250">
    <property type="entry name" value="ABCC_MRP_domain1"/>
    <property type="match status" value="1"/>
</dbReference>
<dbReference type="GO" id="GO:0016887">
    <property type="term" value="F:ATP hydrolysis activity"/>
    <property type="evidence" value="ECO:0007669"/>
    <property type="project" value="InterPro"/>
</dbReference>
<dbReference type="InterPro" id="IPR050173">
    <property type="entry name" value="ABC_transporter_C-like"/>
</dbReference>
<feature type="transmembrane region" description="Helical" evidence="10">
    <location>
        <begin position="726"/>
        <end position="748"/>
    </location>
</feature>
<keyword evidence="14" id="KW-1185">Reference proteome</keyword>
<evidence type="ECO:0000259" key="12">
    <source>
        <dbReference type="PROSITE" id="PS50929"/>
    </source>
</evidence>
<evidence type="ECO:0000256" key="3">
    <source>
        <dbReference type="ARBA" id="ARBA00022448"/>
    </source>
</evidence>
<dbReference type="FunFam" id="3.40.50.300:FF:000482">
    <property type="entry name" value="Multidrug resistance-associated protein member 4"/>
    <property type="match status" value="1"/>
</dbReference>